<dbReference type="AlphaFoldDB" id="A0A5A7R7S9"/>
<dbReference type="SUPFAM" id="SSF53474">
    <property type="entry name" value="alpha/beta-Hydrolases"/>
    <property type="match status" value="1"/>
</dbReference>
<dbReference type="InterPro" id="IPR022742">
    <property type="entry name" value="Hydrolase_4"/>
</dbReference>
<dbReference type="Gene3D" id="3.40.50.1820">
    <property type="entry name" value="alpha/beta hydrolase"/>
    <property type="match status" value="1"/>
</dbReference>
<comment type="caution">
    <text evidence="2">The sequence shown here is derived from an EMBL/GenBank/DDBJ whole genome shotgun (WGS) entry which is preliminary data.</text>
</comment>
<dbReference type="Proteomes" id="UP000325081">
    <property type="component" value="Unassembled WGS sequence"/>
</dbReference>
<sequence>MICFRFLKSYNFIANQRYLRAKICLIPKPRLEFNRIHNLPTSPKSRRRIRMASRADDAAAVLLTSGASGRINALLSLYALRSVWRLINAFFLILTLPFRGRRRSVQESAEKCSGKEEKFPAPTGKMVKVPAAMVPRKCAEAAVGKDVAARRAMAIRRVVESNEAEGFRGTVRDFSLLTTWRGDTIFTQSWTPVKVQVSGDLVLLRLVIVRGVVVLLHGLNEHSGRYDDFAKKLNANGFKVYGMDWIGHGGSDGLHAYVPSLDFAVTDMKAFLTKVVAENSAVPCFCFGHSTGGAIVLKVRNLHFFNLAFGKSDSQ</sequence>
<name>A0A5A7R7S9_STRAF</name>
<reference evidence="3" key="1">
    <citation type="journal article" date="2019" name="Curr. Biol.">
        <title>Genome Sequence of Striga asiatica Provides Insight into the Evolution of Plant Parasitism.</title>
        <authorList>
            <person name="Yoshida S."/>
            <person name="Kim S."/>
            <person name="Wafula E.K."/>
            <person name="Tanskanen J."/>
            <person name="Kim Y.M."/>
            <person name="Honaas L."/>
            <person name="Yang Z."/>
            <person name="Spallek T."/>
            <person name="Conn C.E."/>
            <person name="Ichihashi Y."/>
            <person name="Cheong K."/>
            <person name="Cui S."/>
            <person name="Der J.P."/>
            <person name="Gundlach H."/>
            <person name="Jiao Y."/>
            <person name="Hori C."/>
            <person name="Ishida J.K."/>
            <person name="Kasahara H."/>
            <person name="Kiba T."/>
            <person name="Kim M.S."/>
            <person name="Koo N."/>
            <person name="Laohavisit A."/>
            <person name="Lee Y.H."/>
            <person name="Lumba S."/>
            <person name="McCourt P."/>
            <person name="Mortimer J.C."/>
            <person name="Mutuku J.M."/>
            <person name="Nomura T."/>
            <person name="Sasaki-Sekimoto Y."/>
            <person name="Seto Y."/>
            <person name="Wang Y."/>
            <person name="Wakatake T."/>
            <person name="Sakakibara H."/>
            <person name="Demura T."/>
            <person name="Yamaguchi S."/>
            <person name="Yoneyama K."/>
            <person name="Manabe R.I."/>
            <person name="Nelson D.C."/>
            <person name="Schulman A.H."/>
            <person name="Timko M.P."/>
            <person name="dePamphilis C.W."/>
            <person name="Choi D."/>
            <person name="Shirasu K."/>
        </authorList>
    </citation>
    <scope>NUCLEOTIDE SEQUENCE [LARGE SCALE GENOMIC DNA]</scope>
    <source>
        <strain evidence="3">cv. UVA1</strain>
    </source>
</reference>
<accession>A0A5A7R7S9</accession>
<dbReference type="GO" id="GO:0016787">
    <property type="term" value="F:hydrolase activity"/>
    <property type="evidence" value="ECO:0007669"/>
    <property type="project" value="UniProtKB-KW"/>
</dbReference>
<protein>
    <submittedName>
        <fullName evidence="2">Alpha/beta-Hydrolases superfamily protein</fullName>
    </submittedName>
</protein>
<dbReference type="Pfam" id="PF12146">
    <property type="entry name" value="Hydrolase_4"/>
    <property type="match status" value="1"/>
</dbReference>
<dbReference type="InterPro" id="IPR029058">
    <property type="entry name" value="AB_hydrolase_fold"/>
</dbReference>
<gene>
    <name evidence="2" type="ORF">STAS_31314</name>
</gene>
<organism evidence="2 3">
    <name type="scientific">Striga asiatica</name>
    <name type="common">Asiatic witchweed</name>
    <name type="synonym">Buchnera asiatica</name>
    <dbReference type="NCBI Taxonomy" id="4170"/>
    <lineage>
        <taxon>Eukaryota</taxon>
        <taxon>Viridiplantae</taxon>
        <taxon>Streptophyta</taxon>
        <taxon>Embryophyta</taxon>
        <taxon>Tracheophyta</taxon>
        <taxon>Spermatophyta</taxon>
        <taxon>Magnoliopsida</taxon>
        <taxon>eudicotyledons</taxon>
        <taxon>Gunneridae</taxon>
        <taxon>Pentapetalae</taxon>
        <taxon>asterids</taxon>
        <taxon>lamiids</taxon>
        <taxon>Lamiales</taxon>
        <taxon>Orobanchaceae</taxon>
        <taxon>Buchnereae</taxon>
        <taxon>Striga</taxon>
    </lineage>
</organism>
<dbReference type="EMBL" id="BKCP01010737">
    <property type="protein sequence ID" value="GER53765.1"/>
    <property type="molecule type" value="Genomic_DNA"/>
</dbReference>
<dbReference type="OrthoDB" id="1741766at2759"/>
<evidence type="ECO:0000313" key="3">
    <source>
        <dbReference type="Proteomes" id="UP000325081"/>
    </source>
</evidence>
<keyword evidence="3" id="KW-1185">Reference proteome</keyword>
<keyword evidence="2" id="KW-0378">Hydrolase</keyword>
<feature type="domain" description="Serine aminopeptidase S33" evidence="1">
    <location>
        <begin position="209"/>
        <end position="299"/>
    </location>
</feature>
<evidence type="ECO:0000313" key="2">
    <source>
        <dbReference type="EMBL" id="GER53765.1"/>
    </source>
</evidence>
<dbReference type="PANTHER" id="PTHR11614">
    <property type="entry name" value="PHOSPHOLIPASE-RELATED"/>
    <property type="match status" value="1"/>
</dbReference>
<evidence type="ECO:0000259" key="1">
    <source>
        <dbReference type="Pfam" id="PF12146"/>
    </source>
</evidence>
<dbReference type="InterPro" id="IPR051044">
    <property type="entry name" value="MAG_DAG_Lipase"/>
</dbReference>
<proteinExistence type="predicted"/>